<name>A0A0A3IRM8_9BACI</name>
<dbReference type="eggNOG" id="ENOG5030C89">
    <property type="taxonomic scope" value="Bacteria"/>
</dbReference>
<accession>A0A0A3IRM8</accession>
<dbReference type="GO" id="GO:0003677">
    <property type="term" value="F:DNA binding"/>
    <property type="evidence" value="ECO:0007669"/>
    <property type="project" value="InterPro"/>
</dbReference>
<dbReference type="InterPro" id="IPR010982">
    <property type="entry name" value="Lambda_DNA-bd_dom_sf"/>
</dbReference>
<dbReference type="SUPFAM" id="SSF47413">
    <property type="entry name" value="lambda repressor-like DNA-binding domains"/>
    <property type="match status" value="1"/>
</dbReference>
<evidence type="ECO:0000313" key="2">
    <source>
        <dbReference type="EMBL" id="KGR87419.1"/>
    </source>
</evidence>
<evidence type="ECO:0000313" key="3">
    <source>
        <dbReference type="Proteomes" id="UP000030437"/>
    </source>
</evidence>
<feature type="domain" description="HTH cro/C1-type" evidence="1">
    <location>
        <begin position="7"/>
        <end position="62"/>
    </location>
</feature>
<dbReference type="STRING" id="1220589.CD32_03745"/>
<sequence length="78" mass="9369">MEILWEIYGMRNYLKLSQRQIAEQMGVSRSAVNDVENMRRNPSASFLAAFNRTFEKYKTPDFYLFLNSFKKIVYKYPI</sequence>
<dbReference type="Proteomes" id="UP000030437">
    <property type="component" value="Unassembled WGS sequence"/>
</dbReference>
<dbReference type="OrthoDB" id="6386941at2"/>
<organism evidence="2 3">
    <name type="scientific">Lysinibacillus odysseyi 34hs-1 = NBRC 100172</name>
    <dbReference type="NCBI Taxonomy" id="1220589"/>
    <lineage>
        <taxon>Bacteria</taxon>
        <taxon>Bacillati</taxon>
        <taxon>Bacillota</taxon>
        <taxon>Bacilli</taxon>
        <taxon>Bacillales</taxon>
        <taxon>Bacillaceae</taxon>
        <taxon>Lysinibacillus</taxon>
    </lineage>
</organism>
<dbReference type="RefSeq" id="WP_081977876.1">
    <property type="nucleotide sequence ID" value="NZ_JPVP01000047.1"/>
</dbReference>
<protein>
    <recommendedName>
        <fullName evidence="1">HTH cro/C1-type domain-containing protein</fullName>
    </recommendedName>
</protein>
<dbReference type="Gene3D" id="1.10.260.40">
    <property type="entry name" value="lambda repressor-like DNA-binding domains"/>
    <property type="match status" value="1"/>
</dbReference>
<proteinExistence type="predicted"/>
<dbReference type="CDD" id="cd00093">
    <property type="entry name" value="HTH_XRE"/>
    <property type="match status" value="1"/>
</dbReference>
<keyword evidence="3" id="KW-1185">Reference proteome</keyword>
<dbReference type="InterPro" id="IPR001387">
    <property type="entry name" value="Cro/C1-type_HTH"/>
</dbReference>
<evidence type="ECO:0000259" key="1">
    <source>
        <dbReference type="PROSITE" id="PS50943"/>
    </source>
</evidence>
<dbReference type="PROSITE" id="PS50943">
    <property type="entry name" value="HTH_CROC1"/>
    <property type="match status" value="1"/>
</dbReference>
<comment type="caution">
    <text evidence="2">The sequence shown here is derived from an EMBL/GenBank/DDBJ whole genome shotgun (WGS) entry which is preliminary data.</text>
</comment>
<dbReference type="Pfam" id="PF01381">
    <property type="entry name" value="HTH_3"/>
    <property type="match status" value="1"/>
</dbReference>
<dbReference type="EMBL" id="JPVP01000047">
    <property type="protein sequence ID" value="KGR87419.1"/>
    <property type="molecule type" value="Genomic_DNA"/>
</dbReference>
<gene>
    <name evidence="2" type="ORF">CD32_03745</name>
</gene>
<dbReference type="AlphaFoldDB" id="A0A0A3IRM8"/>
<dbReference type="SMART" id="SM00530">
    <property type="entry name" value="HTH_XRE"/>
    <property type="match status" value="1"/>
</dbReference>
<reference evidence="2 3" key="1">
    <citation type="submission" date="2014-02" db="EMBL/GenBank/DDBJ databases">
        <title>Draft genome sequence of Lysinibacillus odysseyi NBRC 100172.</title>
        <authorList>
            <person name="Zhang F."/>
            <person name="Wang G."/>
            <person name="Zhang L."/>
        </authorList>
    </citation>
    <scope>NUCLEOTIDE SEQUENCE [LARGE SCALE GENOMIC DNA]</scope>
    <source>
        <strain evidence="2 3">NBRC 100172</strain>
    </source>
</reference>